<evidence type="ECO:0000256" key="1">
    <source>
        <dbReference type="ARBA" id="ARBA00022723"/>
    </source>
</evidence>
<feature type="domain" description="RanBP2-type" evidence="8">
    <location>
        <begin position="101"/>
        <end position="130"/>
    </location>
</feature>
<dbReference type="InterPro" id="IPR001876">
    <property type="entry name" value="Znf_RanBP2"/>
</dbReference>
<dbReference type="PROSITE" id="PS01358">
    <property type="entry name" value="ZF_RANBP2_1"/>
    <property type="match status" value="1"/>
</dbReference>
<feature type="region of interest" description="Disordered" evidence="6">
    <location>
        <begin position="126"/>
        <end position="191"/>
    </location>
</feature>
<name>A0A8S2HWK5_9BILA</name>
<feature type="zinc finger region" description="C3H1-type" evidence="5">
    <location>
        <begin position="1092"/>
        <end position="1121"/>
    </location>
</feature>
<evidence type="ECO:0000259" key="8">
    <source>
        <dbReference type="PROSITE" id="PS50199"/>
    </source>
</evidence>
<organism evidence="10 11">
    <name type="scientific">Didymodactylos carnosus</name>
    <dbReference type="NCBI Taxonomy" id="1234261"/>
    <lineage>
        <taxon>Eukaryota</taxon>
        <taxon>Metazoa</taxon>
        <taxon>Spiralia</taxon>
        <taxon>Gnathifera</taxon>
        <taxon>Rotifera</taxon>
        <taxon>Eurotatoria</taxon>
        <taxon>Bdelloidea</taxon>
        <taxon>Philodinida</taxon>
        <taxon>Philodinidae</taxon>
        <taxon>Didymodactylos</taxon>
    </lineage>
</organism>
<dbReference type="EMBL" id="CAJOBA010003542">
    <property type="protein sequence ID" value="CAF3685387.1"/>
    <property type="molecule type" value="Genomic_DNA"/>
</dbReference>
<evidence type="ECO:0000256" key="4">
    <source>
        <dbReference type="PROSITE-ProRule" id="PRU00322"/>
    </source>
</evidence>
<dbReference type="SMART" id="SM00547">
    <property type="entry name" value="ZnF_RBZ"/>
    <property type="match status" value="2"/>
</dbReference>
<protein>
    <submittedName>
        <fullName evidence="10">Uncharacterized protein</fullName>
    </submittedName>
</protein>
<reference evidence="10" key="1">
    <citation type="submission" date="2021-02" db="EMBL/GenBank/DDBJ databases">
        <authorList>
            <person name="Nowell W R."/>
        </authorList>
    </citation>
    <scope>NUCLEOTIDE SEQUENCE</scope>
</reference>
<keyword evidence="3 5" id="KW-0862">Zinc</keyword>
<dbReference type="Proteomes" id="UP000677228">
    <property type="component" value="Unassembled WGS sequence"/>
</dbReference>
<dbReference type="Pfam" id="PF10021">
    <property type="entry name" value="PARG_cat_microb"/>
    <property type="match status" value="1"/>
</dbReference>
<feature type="compositionally biased region" description="Polar residues" evidence="6">
    <location>
        <begin position="2134"/>
        <end position="2155"/>
    </location>
</feature>
<dbReference type="EMBL" id="CAJNOK010003541">
    <property type="protein sequence ID" value="CAF0905409.1"/>
    <property type="molecule type" value="Genomic_DNA"/>
</dbReference>
<sequence>MSNERRLSTTLTKIPDSGIAVQRPAQVPTDRRSSITPHSSKTISNIVHPLPLPPEEWTCGSCTFASPMTIEQCSVCHEGTRPAPQTMKRRFSITSNIPVMIDQNWFCSDCGSDNLAANEKCAQCKHPRQTDQKSNEAIRTTSRQRLHSANRRVNLTQDENDISLPSIVNKVESNPQQQEKSKSKSTTPTIILPKITPPKINNSAITVDKKDDDEQQHIVYIPILPPHNESNSDLEYKISDRLQQSNGIQLKHIKCIPKIGISILQVKNSEDRIKLTEKIRTLVLSTTPLTTVTFVKEIELVSYIVLSTKHEQDDYAELPNLNDIGQHWKTLLNSNLTSYSVDELLLAATFGAFKIGEYHGDIYVRADCTFLENISLQLISAQYSKKIDLLLFSFIVTQLDMSEQDVSTQTDYCQQQAQDLYQLFVPEKKKTDTSTASAPVPSTIAEQKELKKLFHIELNKNSTIAIILASNTVHQWIQKRSINFYGTLLFKTDTLGCKLVVKPMPTSLTYFIQQALKSHPVFQNSVKRVQLQGDVSIVELTNQSVYDQCLQIGQLQIQTNNKKMLTLQIEPYSFNSGDPIGVDINVENWYGIRMKEATPDILQFNPQTHFIFRLKWNSKIWHEEFMKFKNEGRQSPTLHMLRVTVMLNTIAAIHNKKYFLENINNEKEVSLNAFPLRTILYNHQSKLFQSCEKSVITVPYTSTRVLVRNMDCLNVYEQLIKQGYKPLLLNMANSTNPGGGYRKGDGAQEENLFRRTNYYLSLDPAWDKIGANTTSTERFKCLSNFKLESMSSVESMYPMEDFAAIYTSGITIFRDTEDKGYPYLLTPLYDVKVLAMAAYRDPPLVQQNTRMDSIKAMGTRKKIENIFAIAVHHGHDSLVLSALGCGAFKNPPQHLARLFKSVIEKYGGFFKQIVFAILDDHNTGNHLNPLGNFKPFEDLLDNFTCTAFTEAPTVGMMIGPYRIEGKKVNNNHLIISEFSINEKTPCRHGVDCREFNNQQHCQQYSHSPLCPYSSQCSGSDDDVHMQVFIHLKQCPAQGECTQMTDLKHLQDFIHPDFCPDHGRCINMKKKHLKRFRHVPLCRDGIKCKYCLKSVKEHCQRYRHCKLECQYGYNCNQFHNPEHFNEQIHLFKSPCPLTPFACEKFIKYTQESNRIINSQEKDDIEIHCLQYSHVCPWGRQCNQIENDKHLETTIHIARILCPNGNECKQLYDEDHLNIFTHVKIKDLRLLCKYSGTECKDIRDLSHLARYRHNINKDYLGVAKFFDLNKNINFSQNYQNLLQPMQNYVTNKLNEDWSQIQQVDKKVLQWIRALQPVHRCAPKIFESILIHGHVMGKSYMEKLTEPKFVAHTSEQHNRVRTIIDGQFPAVQEQIKELILALVDIEFIKEKILKDDIQRKSAIVSREENALKHFLGEQNIQIIREKTIEIARDSIKLHQHQTGIGYAVDADVRTNQHVFSILGPHTGHYYGDVIIVFKPEIMLHPDTNFTIQAATFFPGGYAYKYRPWLTNPGPTPLRIEHFHSSKIHSTLDNYEYVTALEQMGLAGRDRKTMNVGLQDIINYFLEVDSHQTVEVHLPQLIPLSYIDKIYVPKNVFESMNQKTQESKTKLFRNRFIVTDHEVDMNVNLGTLQGKPPDPSRCEYTSYVLKQLLDKVQERSDILLKTPNFHQGIYITVAAKQFITIPHTITQTHQHTVALTNRQLSNNTVYLYFKVKNGDFMLILTNERMDPSQVQKNLIFLTCYIAPMPSTTNLISPDDYHEIDSYLNNLPPTTHAGVLQKKNHKASSNHFHKGCNTDDYVQYCLRIRYQTGQVSLIHVGVNSLYNHSTLEYNFSPQELDVTKLEYIQIQTFTQTIPIENFFINFEPILELHAVIDKQFRTPIKINQEEDDDNDIPSNPPTGNKRQQKHQQQQYSNTTISVIAKSVIRTPSNVLPVDGVVRMTKNKPNIIQRVWNRLFGSKTTTLPLLPVLPTPIAPVQQVPQEQNQYVQQQQLSATQIQQQNPTRSTQPILQPLPQPVIVVQQPIRENPPCKYSNNCRFQYTHPKADEHCQKYSHPCRFSELCRQRNNLQHCAHSIHYEHKVPTCSQDQQCQQKHNPLHRYEHRHTDFSDLLFPCKDGTQCQQKTSIEHSTKYSHGENIQLSTRNVSHSNSFKSQEDF</sequence>
<dbReference type="Gene3D" id="3.40.220.10">
    <property type="entry name" value="Leucine Aminopeptidase, subunit E, domain 1"/>
    <property type="match status" value="1"/>
</dbReference>
<evidence type="ECO:0000256" key="6">
    <source>
        <dbReference type="SAM" id="MobiDB-lite"/>
    </source>
</evidence>
<evidence type="ECO:0000256" key="2">
    <source>
        <dbReference type="ARBA" id="ARBA00022771"/>
    </source>
</evidence>
<proteinExistence type="predicted"/>
<dbReference type="PANTHER" id="PTHR35596">
    <property type="entry name" value="DUF2263 DOMAIN-CONTAINING PROTEIN"/>
    <property type="match status" value="1"/>
</dbReference>
<accession>A0A8S2HWK5</accession>
<dbReference type="InterPro" id="IPR012664">
    <property type="entry name" value="CHP02452"/>
</dbReference>
<comment type="caution">
    <text evidence="10">The sequence shown here is derived from an EMBL/GenBank/DDBJ whole genome shotgun (WGS) entry which is preliminary data.</text>
</comment>
<dbReference type="NCBIfam" id="TIGR02452">
    <property type="entry name" value="TIGR02452 family protein"/>
    <property type="match status" value="1"/>
</dbReference>
<dbReference type="Proteomes" id="UP000682733">
    <property type="component" value="Unassembled WGS sequence"/>
</dbReference>
<feature type="domain" description="C3H1-type" evidence="7">
    <location>
        <begin position="1092"/>
        <end position="1121"/>
    </location>
</feature>
<feature type="compositionally biased region" description="Basic and acidic residues" evidence="6">
    <location>
        <begin position="2123"/>
        <end position="2132"/>
    </location>
</feature>
<dbReference type="PANTHER" id="PTHR35596:SF1">
    <property type="entry name" value="MICROBIAL-TYPE PARG CATALYTIC DOMAIN-CONTAINING PROTEIN"/>
    <property type="match status" value="1"/>
</dbReference>
<gene>
    <name evidence="9" type="ORF">OVA965_LOCUS9842</name>
    <name evidence="10" type="ORF">TMI583_LOCUS9838</name>
</gene>
<dbReference type="InterPro" id="IPR000571">
    <property type="entry name" value="Znf_CCCH"/>
</dbReference>
<dbReference type="PROSITE" id="PS50103">
    <property type="entry name" value="ZF_C3H1"/>
    <property type="match status" value="1"/>
</dbReference>
<dbReference type="PROSITE" id="PS50199">
    <property type="entry name" value="ZF_RANBP2_2"/>
    <property type="match status" value="1"/>
</dbReference>
<dbReference type="GO" id="GO:0008270">
    <property type="term" value="F:zinc ion binding"/>
    <property type="evidence" value="ECO:0007669"/>
    <property type="project" value="UniProtKB-KW"/>
</dbReference>
<feature type="region of interest" description="Disordered" evidence="6">
    <location>
        <begin position="2123"/>
        <end position="2155"/>
    </location>
</feature>
<dbReference type="InterPro" id="IPR043472">
    <property type="entry name" value="Macro_dom-like"/>
</dbReference>
<evidence type="ECO:0000259" key="7">
    <source>
        <dbReference type="PROSITE" id="PS50103"/>
    </source>
</evidence>
<evidence type="ECO:0000256" key="3">
    <source>
        <dbReference type="ARBA" id="ARBA00022833"/>
    </source>
</evidence>
<evidence type="ECO:0000313" key="9">
    <source>
        <dbReference type="EMBL" id="CAF0905409.1"/>
    </source>
</evidence>
<dbReference type="SUPFAM" id="SSF52949">
    <property type="entry name" value="Macro domain-like"/>
    <property type="match status" value="1"/>
</dbReference>
<feature type="region of interest" description="Disordered" evidence="6">
    <location>
        <begin position="1881"/>
        <end position="1910"/>
    </location>
</feature>
<evidence type="ECO:0000313" key="10">
    <source>
        <dbReference type="EMBL" id="CAF3685387.1"/>
    </source>
</evidence>
<keyword evidence="1 5" id="KW-0479">Metal-binding</keyword>
<dbReference type="InterPro" id="IPR019261">
    <property type="entry name" value="PARG_cat_microbial"/>
</dbReference>
<evidence type="ECO:0000313" key="11">
    <source>
        <dbReference type="Proteomes" id="UP000682733"/>
    </source>
</evidence>
<evidence type="ECO:0000256" key="5">
    <source>
        <dbReference type="PROSITE-ProRule" id="PRU00723"/>
    </source>
</evidence>
<keyword evidence="2 4" id="KW-0863">Zinc-finger</keyword>